<evidence type="ECO:0000256" key="3">
    <source>
        <dbReference type="ARBA" id="ARBA00023002"/>
    </source>
</evidence>
<feature type="chain" id="PRO_5034467250" evidence="5">
    <location>
        <begin position="32"/>
        <end position="687"/>
    </location>
</feature>
<dbReference type="SUPFAM" id="SSF49503">
    <property type="entry name" value="Cupredoxins"/>
    <property type="match status" value="3"/>
</dbReference>
<feature type="signal peptide" evidence="5">
    <location>
        <begin position="1"/>
        <end position="31"/>
    </location>
</feature>
<comment type="similarity">
    <text evidence="1">Belongs to the multicopper oxidase family.</text>
</comment>
<evidence type="ECO:0000313" key="10">
    <source>
        <dbReference type="RefSeq" id="XP_022088125.1"/>
    </source>
</evidence>
<protein>
    <submittedName>
        <fullName evidence="10">Laccase-5-like</fullName>
    </submittedName>
</protein>
<dbReference type="CDD" id="cd13905">
    <property type="entry name" value="CuRO_3_tcLLC2_insect_like"/>
    <property type="match status" value="1"/>
</dbReference>
<keyword evidence="4" id="KW-0186">Copper</keyword>
<dbReference type="Pfam" id="PF07732">
    <property type="entry name" value="Cu-oxidase_3"/>
    <property type="match status" value="1"/>
</dbReference>
<dbReference type="PANTHER" id="PTHR11709">
    <property type="entry name" value="MULTI-COPPER OXIDASE"/>
    <property type="match status" value="1"/>
</dbReference>
<gene>
    <name evidence="10" type="primary">LOC110977902</name>
</gene>
<dbReference type="GO" id="GO:0006826">
    <property type="term" value="P:iron ion transport"/>
    <property type="evidence" value="ECO:0007669"/>
    <property type="project" value="TreeGrafter"/>
</dbReference>
<dbReference type="FunFam" id="2.60.40.420:FF:000045">
    <property type="entry name" value="Laccase 2"/>
    <property type="match status" value="1"/>
</dbReference>
<dbReference type="FunFam" id="2.60.40.420:FF:000031">
    <property type="entry name" value="Laccase-2 isoform A"/>
    <property type="match status" value="1"/>
</dbReference>
<dbReference type="GO" id="GO:0016491">
    <property type="term" value="F:oxidoreductase activity"/>
    <property type="evidence" value="ECO:0007669"/>
    <property type="project" value="UniProtKB-KW"/>
</dbReference>
<organism evidence="9 10">
    <name type="scientific">Acanthaster planci</name>
    <name type="common">Crown-of-thorns starfish</name>
    <dbReference type="NCBI Taxonomy" id="133434"/>
    <lineage>
        <taxon>Eukaryota</taxon>
        <taxon>Metazoa</taxon>
        <taxon>Echinodermata</taxon>
        <taxon>Eleutherozoa</taxon>
        <taxon>Asterozoa</taxon>
        <taxon>Asteroidea</taxon>
        <taxon>Valvatacea</taxon>
        <taxon>Valvatida</taxon>
        <taxon>Acanthasteridae</taxon>
        <taxon>Acanthaster</taxon>
    </lineage>
</organism>
<dbReference type="InterPro" id="IPR001117">
    <property type="entry name" value="Cu-oxidase_2nd"/>
</dbReference>
<keyword evidence="3" id="KW-0560">Oxidoreductase</keyword>
<proteinExistence type="inferred from homology"/>
<dbReference type="KEGG" id="aplc:110977902"/>
<dbReference type="OrthoDB" id="2121828at2759"/>
<reference evidence="10" key="1">
    <citation type="submission" date="2025-08" db="UniProtKB">
        <authorList>
            <consortium name="RefSeq"/>
        </authorList>
    </citation>
    <scope>IDENTIFICATION</scope>
</reference>
<dbReference type="InterPro" id="IPR002355">
    <property type="entry name" value="Cu_oxidase_Cu_BS"/>
</dbReference>
<dbReference type="CDD" id="cd13858">
    <property type="entry name" value="CuRO_1_tcLCC2_insect_like"/>
    <property type="match status" value="1"/>
</dbReference>
<dbReference type="Gene3D" id="2.60.40.420">
    <property type="entry name" value="Cupredoxins - blue copper proteins"/>
    <property type="match status" value="3"/>
</dbReference>
<dbReference type="InterPro" id="IPR011706">
    <property type="entry name" value="Cu-oxidase_C"/>
</dbReference>
<dbReference type="CDD" id="cd13884">
    <property type="entry name" value="CuRO_2_tcLCC_insect_like"/>
    <property type="match status" value="1"/>
</dbReference>
<dbReference type="Pfam" id="PF00394">
    <property type="entry name" value="Cu-oxidase"/>
    <property type="match status" value="1"/>
</dbReference>
<dbReference type="PANTHER" id="PTHR11709:SF394">
    <property type="entry name" value="FI03373P-RELATED"/>
    <property type="match status" value="1"/>
</dbReference>
<evidence type="ECO:0000256" key="5">
    <source>
        <dbReference type="SAM" id="SignalP"/>
    </source>
</evidence>
<evidence type="ECO:0000259" key="8">
    <source>
        <dbReference type="Pfam" id="PF07732"/>
    </source>
</evidence>
<dbReference type="AlphaFoldDB" id="A0A8B7Y707"/>
<feature type="domain" description="Plastocyanin-like" evidence="7">
    <location>
        <begin position="487"/>
        <end position="616"/>
    </location>
</feature>
<accession>A0A8B7Y707</accession>
<evidence type="ECO:0000256" key="1">
    <source>
        <dbReference type="ARBA" id="ARBA00010609"/>
    </source>
</evidence>
<evidence type="ECO:0000256" key="4">
    <source>
        <dbReference type="ARBA" id="ARBA00023008"/>
    </source>
</evidence>
<feature type="domain" description="Plastocyanin-like" evidence="8">
    <location>
        <begin position="83"/>
        <end position="195"/>
    </location>
</feature>
<dbReference type="Proteomes" id="UP000694845">
    <property type="component" value="Unplaced"/>
</dbReference>
<name>A0A8B7Y707_ACAPL</name>
<evidence type="ECO:0000256" key="2">
    <source>
        <dbReference type="ARBA" id="ARBA00022723"/>
    </source>
</evidence>
<keyword evidence="5" id="KW-0732">Signal</keyword>
<dbReference type="Pfam" id="PF07731">
    <property type="entry name" value="Cu-oxidase_2"/>
    <property type="match status" value="1"/>
</dbReference>
<dbReference type="InterPro" id="IPR008972">
    <property type="entry name" value="Cupredoxin"/>
</dbReference>
<dbReference type="InterPro" id="IPR011707">
    <property type="entry name" value="Cu-oxidase-like_N"/>
</dbReference>
<dbReference type="PROSITE" id="PS00080">
    <property type="entry name" value="MULTICOPPER_OXIDASE2"/>
    <property type="match status" value="1"/>
</dbReference>
<keyword evidence="2" id="KW-0479">Metal-binding</keyword>
<dbReference type="GO" id="GO:0005886">
    <property type="term" value="C:plasma membrane"/>
    <property type="evidence" value="ECO:0007669"/>
    <property type="project" value="TreeGrafter"/>
</dbReference>
<evidence type="ECO:0000259" key="6">
    <source>
        <dbReference type="Pfam" id="PF00394"/>
    </source>
</evidence>
<dbReference type="GeneID" id="110977902"/>
<evidence type="ECO:0000259" key="7">
    <source>
        <dbReference type="Pfam" id="PF07731"/>
    </source>
</evidence>
<dbReference type="GO" id="GO:0005507">
    <property type="term" value="F:copper ion binding"/>
    <property type="evidence" value="ECO:0007669"/>
    <property type="project" value="InterPro"/>
</dbReference>
<dbReference type="RefSeq" id="XP_022088125.1">
    <property type="nucleotide sequence ID" value="XM_022232433.1"/>
</dbReference>
<evidence type="ECO:0000313" key="9">
    <source>
        <dbReference type="Proteomes" id="UP000694845"/>
    </source>
</evidence>
<dbReference type="OMA" id="CDIAPGS"/>
<sequence length="687" mass="77482">MVPSAPFRRFIIDLVGLVCVVSLQRVHLIKANNGFHEHHACLRKCEWPPNPMVCRYEFTVEWFYTMSTDCFDCPLNQTQCSRPQCIPVDGVPRAIIVVNKQFPGPSIQVCEHDTIEVKVLNNLINGETVVIHWHGVHQRGTPHMDGTPLITQCPIQYRSSFTYRFKAETVGTHFWHAHGPQLADGPLGSLVIRQAAPDDVHSGLYHQDLAEHVLLVQDWTHTVFMERYSQVIFHDVDITPNTMLVNGKGRSAGFPDKASNRTVYTPFHTVHVQQNTSYRFRTIGVVALDCFFEVSIDGHNLTVIASDGAPFEPVQVRAFGISSGERFDFVLDAEAEVGKYWIRVKGIDSCEDMQALALLVYEGAAHHPDPPEEVVSDPRGIILNPFNKKSSKEFVNMHDMIATGKDYWTEEQTDVVHYLVLGFELVNNDNFNHPIYNPAFGTDGDPSTFRGIPSPQMNYVTFKPPSAPLLTQSREISEFEICTFESTQAVQEQCRRDFCECTHVLKVALGQVVELVLIDRGQRFSSSHPMHLHGYRFQVLAHDRFDEIISVEEVKRMDEAGNITRRYQMAPMKDTIQVPERGYVVIRFKADNPGWWQFHCHTEFHFLAGMSILIHVGTDGDLPPIPQDFPRCGGHWYPKEDPIAGGRLPTPSATPSSAAPGLNHGGIWASVYVVIGVVMAQLVSRMF</sequence>
<feature type="domain" description="Plastocyanin-like" evidence="6">
    <location>
        <begin position="211"/>
        <end position="364"/>
    </location>
</feature>
<keyword evidence="9" id="KW-1185">Reference proteome</keyword>
<dbReference type="InterPro" id="IPR045087">
    <property type="entry name" value="Cu-oxidase_fam"/>
</dbReference>